<dbReference type="Proteomes" id="UP000257109">
    <property type="component" value="Unassembled WGS sequence"/>
</dbReference>
<accession>A0A371HPH3</accession>
<sequence>MSTDAQVAQSSNPQHRNNPRVFIPIPMTYAEFLPHLIQQSFVAVVPVKPLVLPYPKNYDPNAKCEYHVGATRHSMEKWWLNFKENTPNINNNPIPEHGKLEDVVEGSEEKLVQHKVITKGLCLDVYPGDRKVQEVLQQLMDEGIVQLSRKNKKTLIAMIRVEKATGSGPQPVTIYYTPVGSVP</sequence>
<evidence type="ECO:0000313" key="2">
    <source>
        <dbReference type="EMBL" id="RDY04693.1"/>
    </source>
</evidence>
<dbReference type="PANTHER" id="PTHR32108">
    <property type="entry name" value="DNA-DIRECTED RNA POLYMERASE SUBUNIT ALPHA"/>
    <property type="match status" value="1"/>
</dbReference>
<protein>
    <submittedName>
        <fullName evidence="2">Uncharacterized protein</fullName>
    </submittedName>
</protein>
<reference evidence="2" key="1">
    <citation type="submission" date="2018-05" db="EMBL/GenBank/DDBJ databases">
        <title>Draft genome of Mucuna pruriens seed.</title>
        <authorList>
            <person name="Nnadi N.E."/>
            <person name="Vos R."/>
            <person name="Hasami M.H."/>
            <person name="Devisetty U.K."/>
            <person name="Aguiy J.C."/>
        </authorList>
    </citation>
    <scope>NUCLEOTIDE SEQUENCE [LARGE SCALE GENOMIC DNA]</scope>
    <source>
        <strain evidence="2">JCA_2017</strain>
    </source>
</reference>
<name>A0A371HPH3_MUCPR</name>
<feature type="region of interest" description="Disordered" evidence="1">
    <location>
        <begin position="1"/>
        <end position="20"/>
    </location>
</feature>
<gene>
    <name evidence="2" type="ORF">CR513_11562</name>
</gene>
<dbReference type="PANTHER" id="PTHR32108:SF9">
    <property type="entry name" value="REVERSE TRANSCRIPTASE RNASE H-LIKE DOMAIN-CONTAINING PROTEIN"/>
    <property type="match status" value="1"/>
</dbReference>
<dbReference type="EMBL" id="QJKJ01002033">
    <property type="protein sequence ID" value="RDY04693.1"/>
    <property type="molecule type" value="Genomic_DNA"/>
</dbReference>
<feature type="non-terminal residue" evidence="2">
    <location>
        <position position="1"/>
    </location>
</feature>
<proteinExistence type="predicted"/>
<evidence type="ECO:0000256" key="1">
    <source>
        <dbReference type="SAM" id="MobiDB-lite"/>
    </source>
</evidence>
<feature type="compositionally biased region" description="Polar residues" evidence="1">
    <location>
        <begin position="1"/>
        <end position="16"/>
    </location>
</feature>
<organism evidence="2 3">
    <name type="scientific">Mucuna pruriens</name>
    <name type="common">Velvet bean</name>
    <name type="synonym">Dolichos pruriens</name>
    <dbReference type="NCBI Taxonomy" id="157652"/>
    <lineage>
        <taxon>Eukaryota</taxon>
        <taxon>Viridiplantae</taxon>
        <taxon>Streptophyta</taxon>
        <taxon>Embryophyta</taxon>
        <taxon>Tracheophyta</taxon>
        <taxon>Spermatophyta</taxon>
        <taxon>Magnoliopsida</taxon>
        <taxon>eudicotyledons</taxon>
        <taxon>Gunneridae</taxon>
        <taxon>Pentapetalae</taxon>
        <taxon>rosids</taxon>
        <taxon>fabids</taxon>
        <taxon>Fabales</taxon>
        <taxon>Fabaceae</taxon>
        <taxon>Papilionoideae</taxon>
        <taxon>50 kb inversion clade</taxon>
        <taxon>NPAAA clade</taxon>
        <taxon>indigoferoid/millettioid clade</taxon>
        <taxon>Phaseoleae</taxon>
        <taxon>Mucuna</taxon>
    </lineage>
</organism>
<evidence type="ECO:0000313" key="3">
    <source>
        <dbReference type="Proteomes" id="UP000257109"/>
    </source>
</evidence>
<dbReference type="AlphaFoldDB" id="A0A371HPH3"/>
<keyword evidence="3" id="KW-1185">Reference proteome</keyword>
<comment type="caution">
    <text evidence="2">The sequence shown here is derived from an EMBL/GenBank/DDBJ whole genome shotgun (WGS) entry which is preliminary data.</text>
</comment>